<evidence type="ECO:0000256" key="1">
    <source>
        <dbReference type="SAM" id="Coils"/>
    </source>
</evidence>
<feature type="compositionally biased region" description="Low complexity" evidence="2">
    <location>
        <begin position="13"/>
        <end position="28"/>
    </location>
</feature>
<gene>
    <name evidence="3" type="ORF">PFISCL1PPCAC_15171</name>
</gene>
<feature type="region of interest" description="Disordered" evidence="2">
    <location>
        <begin position="203"/>
        <end position="223"/>
    </location>
</feature>
<proteinExistence type="predicted"/>
<feature type="region of interest" description="Disordered" evidence="2">
    <location>
        <begin position="13"/>
        <end position="57"/>
    </location>
</feature>
<evidence type="ECO:0000313" key="3">
    <source>
        <dbReference type="EMBL" id="GMT23874.1"/>
    </source>
</evidence>
<evidence type="ECO:0000313" key="4">
    <source>
        <dbReference type="Proteomes" id="UP001432322"/>
    </source>
</evidence>
<dbReference type="AlphaFoldDB" id="A0AAV5W1S7"/>
<reference evidence="3" key="1">
    <citation type="submission" date="2023-10" db="EMBL/GenBank/DDBJ databases">
        <title>Genome assembly of Pristionchus species.</title>
        <authorList>
            <person name="Yoshida K."/>
            <person name="Sommer R.J."/>
        </authorList>
    </citation>
    <scope>NUCLEOTIDE SEQUENCE</scope>
    <source>
        <strain evidence="3">RS5133</strain>
    </source>
</reference>
<feature type="non-terminal residue" evidence="3">
    <location>
        <position position="223"/>
    </location>
</feature>
<name>A0AAV5W1S7_9BILA</name>
<evidence type="ECO:0000256" key="2">
    <source>
        <dbReference type="SAM" id="MobiDB-lite"/>
    </source>
</evidence>
<feature type="compositionally biased region" description="Low complexity" evidence="2">
    <location>
        <begin position="207"/>
        <end position="223"/>
    </location>
</feature>
<organism evidence="3 4">
    <name type="scientific">Pristionchus fissidentatus</name>
    <dbReference type="NCBI Taxonomy" id="1538716"/>
    <lineage>
        <taxon>Eukaryota</taxon>
        <taxon>Metazoa</taxon>
        <taxon>Ecdysozoa</taxon>
        <taxon>Nematoda</taxon>
        <taxon>Chromadorea</taxon>
        <taxon>Rhabditida</taxon>
        <taxon>Rhabditina</taxon>
        <taxon>Diplogasteromorpha</taxon>
        <taxon>Diplogasteroidea</taxon>
        <taxon>Neodiplogasteridae</taxon>
        <taxon>Pristionchus</taxon>
    </lineage>
</organism>
<sequence>SFISSIDRLFSMNQGNGQFPQQNPNLPNALRFPNQIQGGNNQVNHGQPPVQHPQQANNFGFRPYVRAANQRAQNLPNRPNPPFTPREMEFVEITRQQAELIADMIQTNDRLRDHYRQLERDKQEIEANRDRLHRRGLQLELKVRELENPMNATLVRSRKRFEEITKEKNELKSEIKGLSTAIRIIFGSFVDLFFRQPQFDENNARNPSFGSLGPSLPSNKDVS</sequence>
<comment type="caution">
    <text evidence="3">The sequence shown here is derived from an EMBL/GenBank/DDBJ whole genome shotgun (WGS) entry which is preliminary data.</text>
</comment>
<protein>
    <submittedName>
        <fullName evidence="3">Uncharacterized protein</fullName>
    </submittedName>
</protein>
<dbReference type="EMBL" id="BTSY01000004">
    <property type="protein sequence ID" value="GMT23874.1"/>
    <property type="molecule type" value="Genomic_DNA"/>
</dbReference>
<dbReference type="Proteomes" id="UP001432322">
    <property type="component" value="Unassembled WGS sequence"/>
</dbReference>
<feature type="compositionally biased region" description="Polar residues" evidence="2">
    <location>
        <begin position="34"/>
        <end position="45"/>
    </location>
</feature>
<keyword evidence="1" id="KW-0175">Coiled coil</keyword>
<feature type="non-terminal residue" evidence="3">
    <location>
        <position position="1"/>
    </location>
</feature>
<keyword evidence="4" id="KW-1185">Reference proteome</keyword>
<accession>A0AAV5W1S7</accession>
<feature type="coiled-coil region" evidence="1">
    <location>
        <begin position="101"/>
        <end position="181"/>
    </location>
</feature>